<comment type="subunit">
    <text evidence="9">Component of the Mediator complex.</text>
</comment>
<keyword evidence="13" id="KW-1185">Reference proteome</keyword>
<feature type="region of interest" description="Disordered" evidence="10">
    <location>
        <begin position="1066"/>
        <end position="1085"/>
    </location>
</feature>
<dbReference type="GO" id="GO:0003712">
    <property type="term" value="F:transcription coregulator activity"/>
    <property type="evidence" value="ECO:0007669"/>
    <property type="project" value="UniProtKB-UniRule"/>
</dbReference>
<organism evidence="12 13">
    <name type="scientific">Naganishia liquefaciens</name>
    <dbReference type="NCBI Taxonomy" id="104408"/>
    <lineage>
        <taxon>Eukaryota</taxon>
        <taxon>Fungi</taxon>
        <taxon>Dikarya</taxon>
        <taxon>Basidiomycota</taxon>
        <taxon>Agaricomycotina</taxon>
        <taxon>Tremellomycetes</taxon>
        <taxon>Filobasidiales</taxon>
        <taxon>Filobasidiaceae</taxon>
        <taxon>Naganishia</taxon>
    </lineage>
</organism>
<dbReference type="AlphaFoldDB" id="A0A8H3TPS5"/>
<evidence type="ECO:0000256" key="10">
    <source>
        <dbReference type="SAM" id="MobiDB-lite"/>
    </source>
</evidence>
<reference evidence="12" key="1">
    <citation type="submission" date="2020-07" db="EMBL/GenBank/DDBJ databases">
        <title>Draft Genome Sequence of a Deep-Sea Yeast, Naganishia (Cryptococcus) liquefaciens strain N6.</title>
        <authorList>
            <person name="Han Y.W."/>
            <person name="Kajitani R."/>
            <person name="Morimoto H."/>
            <person name="Parhat M."/>
            <person name="Tsubouchi H."/>
            <person name="Bakenova O."/>
            <person name="Ogata M."/>
            <person name="Argunhan B."/>
            <person name="Aoki R."/>
            <person name="Kajiwara S."/>
            <person name="Itoh T."/>
            <person name="Iwasaki H."/>
        </authorList>
    </citation>
    <scope>NUCLEOTIDE SEQUENCE</scope>
    <source>
        <strain evidence="12">N6</strain>
    </source>
</reference>
<comment type="subcellular location">
    <subcellularLocation>
        <location evidence="1 9">Nucleus</location>
    </subcellularLocation>
</comment>
<dbReference type="GO" id="GO:0016592">
    <property type="term" value="C:mediator complex"/>
    <property type="evidence" value="ECO:0007669"/>
    <property type="project" value="UniProtKB-UniRule"/>
</dbReference>
<evidence type="ECO:0000256" key="5">
    <source>
        <dbReference type="ARBA" id="ARBA00023159"/>
    </source>
</evidence>
<proteinExistence type="inferred from homology"/>
<dbReference type="Pfam" id="PF08638">
    <property type="entry name" value="Med14"/>
    <property type="match status" value="2"/>
</dbReference>
<dbReference type="OrthoDB" id="205099at2759"/>
<evidence type="ECO:0000256" key="6">
    <source>
        <dbReference type="ARBA" id="ARBA00023163"/>
    </source>
</evidence>
<name>A0A8H3TPS5_9TREE</name>
<keyword evidence="4 9" id="KW-0805">Transcription regulation</keyword>
<keyword evidence="7 9" id="KW-0539">Nucleus</keyword>
<evidence type="ECO:0000313" key="13">
    <source>
        <dbReference type="Proteomes" id="UP000620104"/>
    </source>
</evidence>
<dbReference type="GO" id="GO:0006357">
    <property type="term" value="P:regulation of transcription by RNA polymerase II"/>
    <property type="evidence" value="ECO:0007669"/>
    <property type="project" value="InterPro"/>
</dbReference>
<evidence type="ECO:0000313" key="12">
    <source>
        <dbReference type="EMBL" id="GHJ85111.1"/>
    </source>
</evidence>
<evidence type="ECO:0000256" key="2">
    <source>
        <dbReference type="ARBA" id="ARBA00007813"/>
    </source>
</evidence>
<sequence length="1125" mass="126650">MPSSLLPESEHVKHEGLEELRKALLEQLPPTDPSQVVPFGHLLDRTVKIRYEALRHLVQNRLPETQLVDRPKAIIDYAQESRMALLKLLALLRWKEQADVPKVVRTVKNEDGTTSEERQSDVQTAWRLEKLLDYQHEGVKRTREHLVHTVEGQLSALKMRNADIDTAADILVTGEYQRLPKMLDRNFNPDAVANTITAAAALRKMNETIAFRLAVRELMPPGLQLIKICDGKAYFKYLNLFECAVTVGPVDPSKQWCLADIKFLHIARQSVKGKKAEASELAQPVKQRILEMVDTALYNIMPKDNLQQDDIAPETSELSSDGAAEQKPVDMLQIVEKPLPQKRGSALFKLTNILEMLAVANQLEILIAQAMMMRRSEWQQHLQVELAADRQNLRLRYWQRQQQLPRPNERGGTSTSNQTITYGGEISLSIRSYVSEKLDVSLSQDVTENLDFSEYTRRSKIQVNWVPERSWLKIDVTDQAETEAGQDIPGIDPLNLDLEGIVLDITRRHAAMLTQGLWSVITSKIVHGDFWEAEDVKYEDEAMGPGILLKAFSERWLRLSVNSLTGELHLGEANAVVGSRLESKLAQASKIASFSPVKLMDNLLMMRSLFIRDSLEERFISMGLMTSTRLDVNPQDSEKYGLVLSSSGRQPKPILLAELPTPNSFLLLVIDNKAISYALIQLLPSLMTLGLRQKRISHCVWLDVTDFIASDDPAISAKPHRIDTRSTGFDVDPSFLHRLWIYSAARAKIQNVIDQLEAAGIQHRQESPSQSCEVPALYVQTNQMIPQANPALFHPVLKLSCLWKEVPKIQLLVRLKVRGMPDQTETDVALPSIPPPDLRYDPKRQCIVLLCDDFSIVQVARLRATAVNLQLASQVHAIASSTRAYGLRLISFTLSQVVVEFHRKASSQSASTELFLTFGFAELESLPPVLWELDGICETSLNQAMSRSDGLAEFFQEIGMSLALILAVEDIKDEMDSSMETETVQTVPLSPREYLIIWETRSRRYGITVRILDDLPKALVAYVRPTMALRVRSDLVPVIQSVAAIKPAKMQAVFQKSRSEAMEDFKQNDQQNQQNGHENPGMEAGTQSFVSLDKGLGMLVEGEWLRSFVGRTVRNLIQMALSDGP</sequence>
<dbReference type="PANTHER" id="PTHR12809">
    <property type="entry name" value="MEDIATOR COMPLEX SUBUNIT"/>
    <property type="match status" value="1"/>
</dbReference>
<feature type="domain" description="Mediator complex subunit MED14 N-terminal" evidence="11">
    <location>
        <begin position="37"/>
        <end position="100"/>
    </location>
</feature>
<comment type="function">
    <text evidence="9">Component of the Mediator complex, a coactivator involved in the regulated transcription of nearly all RNA polymerase II-dependent genes. Mediator functions as a bridge to convey information from gene-specific regulatory proteins to the basal RNA polymerase II transcription machinery. Mediator is recruited to promoters by direct interactions with regulatory proteins and serves as a scaffold for the assembly of a functional preinitiation complex with RNA polymerase II and the general transcription factors.</text>
</comment>
<dbReference type="EMBL" id="BLZA01000010">
    <property type="protein sequence ID" value="GHJ85111.1"/>
    <property type="molecule type" value="Genomic_DNA"/>
</dbReference>
<comment type="similarity">
    <text evidence="2 9">Belongs to the Mediator complex subunit 14 family.</text>
</comment>
<evidence type="ECO:0000259" key="11">
    <source>
        <dbReference type="Pfam" id="PF08638"/>
    </source>
</evidence>
<evidence type="ECO:0000256" key="9">
    <source>
        <dbReference type="RuleBase" id="RU365082"/>
    </source>
</evidence>
<evidence type="ECO:0000256" key="7">
    <source>
        <dbReference type="ARBA" id="ARBA00023242"/>
    </source>
</evidence>
<evidence type="ECO:0000256" key="3">
    <source>
        <dbReference type="ARBA" id="ARBA00019619"/>
    </source>
</evidence>
<keyword evidence="5 9" id="KW-0010">Activator</keyword>
<evidence type="ECO:0000256" key="1">
    <source>
        <dbReference type="ARBA" id="ARBA00004123"/>
    </source>
</evidence>
<protein>
    <recommendedName>
        <fullName evidence="3 9">Mediator of RNA polymerase II transcription subunit 14</fullName>
    </recommendedName>
    <alternativeName>
        <fullName evidence="8 9">Mediator complex subunit 14</fullName>
    </alternativeName>
</protein>
<dbReference type="InterPro" id="IPR013947">
    <property type="entry name" value="Mediator_Med14"/>
</dbReference>
<keyword evidence="6 9" id="KW-0804">Transcription</keyword>
<dbReference type="InterPro" id="IPR055122">
    <property type="entry name" value="Med14_N"/>
</dbReference>
<dbReference type="GO" id="GO:0070847">
    <property type="term" value="C:core mediator complex"/>
    <property type="evidence" value="ECO:0007669"/>
    <property type="project" value="TreeGrafter"/>
</dbReference>
<dbReference type="Proteomes" id="UP000620104">
    <property type="component" value="Unassembled WGS sequence"/>
</dbReference>
<evidence type="ECO:0000256" key="4">
    <source>
        <dbReference type="ARBA" id="ARBA00023015"/>
    </source>
</evidence>
<feature type="domain" description="Mediator complex subunit MED14 N-terminal" evidence="11">
    <location>
        <begin position="118"/>
        <end position="248"/>
    </location>
</feature>
<evidence type="ECO:0000256" key="8">
    <source>
        <dbReference type="ARBA" id="ARBA00032007"/>
    </source>
</evidence>
<accession>A0A8H3TPS5</accession>
<comment type="caution">
    <text evidence="12">The sequence shown here is derived from an EMBL/GenBank/DDBJ whole genome shotgun (WGS) entry which is preliminary data.</text>
</comment>
<dbReference type="PANTHER" id="PTHR12809:SF2">
    <property type="entry name" value="MEDIATOR OF RNA POLYMERASE II TRANSCRIPTION SUBUNIT 14"/>
    <property type="match status" value="1"/>
</dbReference>
<gene>
    <name evidence="12" type="ORF">NliqN6_1513</name>
</gene>